<keyword evidence="1" id="KW-0472">Membrane</keyword>
<sequence>MFYSMLYLSAFLFGFFLLLICLPRTKTAGYGAGTLFGLLISIASFIDFIFGFIGITMVFLSLALHLLDVSRGSCKTIELLNELVC</sequence>
<dbReference type="AlphaFoldDB" id="A0A518CK36"/>
<accession>A0A518CK36</accession>
<evidence type="ECO:0000256" key="1">
    <source>
        <dbReference type="SAM" id="Phobius"/>
    </source>
</evidence>
<keyword evidence="1" id="KW-1133">Transmembrane helix</keyword>
<evidence type="ECO:0000313" key="3">
    <source>
        <dbReference type="Proteomes" id="UP000317178"/>
    </source>
</evidence>
<dbReference type="KEGG" id="plon:Pla110_13100"/>
<keyword evidence="3" id="KW-1185">Reference proteome</keyword>
<protein>
    <submittedName>
        <fullName evidence="2">Uncharacterized protein</fullName>
    </submittedName>
</protein>
<dbReference type="Proteomes" id="UP000317178">
    <property type="component" value="Chromosome"/>
</dbReference>
<feature type="transmembrane region" description="Helical" evidence="1">
    <location>
        <begin position="37"/>
        <end position="67"/>
    </location>
</feature>
<evidence type="ECO:0000313" key="2">
    <source>
        <dbReference type="EMBL" id="QDU79599.1"/>
    </source>
</evidence>
<gene>
    <name evidence="2" type="ORF">Pla110_13100</name>
</gene>
<keyword evidence="1" id="KW-0812">Transmembrane</keyword>
<name>A0A518CK36_9PLAN</name>
<proteinExistence type="predicted"/>
<reference evidence="2 3" key="1">
    <citation type="submission" date="2019-02" db="EMBL/GenBank/DDBJ databases">
        <title>Deep-cultivation of Planctomycetes and their phenomic and genomic characterization uncovers novel biology.</title>
        <authorList>
            <person name="Wiegand S."/>
            <person name="Jogler M."/>
            <person name="Boedeker C."/>
            <person name="Pinto D."/>
            <person name="Vollmers J."/>
            <person name="Rivas-Marin E."/>
            <person name="Kohn T."/>
            <person name="Peeters S.H."/>
            <person name="Heuer A."/>
            <person name="Rast P."/>
            <person name="Oberbeckmann S."/>
            <person name="Bunk B."/>
            <person name="Jeske O."/>
            <person name="Meyerdierks A."/>
            <person name="Storesund J.E."/>
            <person name="Kallscheuer N."/>
            <person name="Luecker S."/>
            <person name="Lage O.M."/>
            <person name="Pohl T."/>
            <person name="Merkel B.J."/>
            <person name="Hornburger P."/>
            <person name="Mueller R.-W."/>
            <person name="Bruemmer F."/>
            <person name="Labrenz M."/>
            <person name="Spormann A.M."/>
            <person name="Op den Camp H."/>
            <person name="Overmann J."/>
            <person name="Amann R."/>
            <person name="Jetten M.S.M."/>
            <person name="Mascher T."/>
            <person name="Medema M.H."/>
            <person name="Devos D.P."/>
            <person name="Kaster A.-K."/>
            <person name="Ovreas L."/>
            <person name="Rohde M."/>
            <person name="Galperin M.Y."/>
            <person name="Jogler C."/>
        </authorList>
    </citation>
    <scope>NUCLEOTIDE SEQUENCE [LARGE SCALE GENOMIC DNA]</scope>
    <source>
        <strain evidence="2 3">Pla110</strain>
    </source>
</reference>
<organism evidence="2 3">
    <name type="scientific">Polystyrenella longa</name>
    <dbReference type="NCBI Taxonomy" id="2528007"/>
    <lineage>
        <taxon>Bacteria</taxon>
        <taxon>Pseudomonadati</taxon>
        <taxon>Planctomycetota</taxon>
        <taxon>Planctomycetia</taxon>
        <taxon>Planctomycetales</taxon>
        <taxon>Planctomycetaceae</taxon>
        <taxon>Polystyrenella</taxon>
    </lineage>
</organism>
<dbReference type="EMBL" id="CP036281">
    <property type="protein sequence ID" value="QDU79599.1"/>
    <property type="molecule type" value="Genomic_DNA"/>
</dbReference>